<evidence type="ECO:0000313" key="7">
    <source>
        <dbReference type="EMBL" id="VAX19095.1"/>
    </source>
</evidence>
<dbReference type="InterPro" id="IPR014776">
    <property type="entry name" value="4pyrrole_Mease_sub2"/>
</dbReference>
<keyword evidence="2" id="KW-0698">rRNA processing</keyword>
<dbReference type="InterPro" id="IPR035996">
    <property type="entry name" value="4pyrrol_Methylase_sf"/>
</dbReference>
<reference evidence="7" key="1">
    <citation type="submission" date="2018-06" db="EMBL/GenBank/DDBJ databases">
        <authorList>
            <person name="Zhirakovskaya E."/>
        </authorList>
    </citation>
    <scope>NUCLEOTIDE SEQUENCE</scope>
</reference>
<accession>A0A3B1CJS2</accession>
<dbReference type="Gene3D" id="3.30.950.10">
    <property type="entry name" value="Methyltransferase, Cobalt-precorrin-4 Transmethylase, Domain 2"/>
    <property type="match status" value="1"/>
</dbReference>
<dbReference type="InterPro" id="IPR008189">
    <property type="entry name" value="rRNA_ssu_MeTfrase_I"/>
</dbReference>
<protein>
    <submittedName>
        <fullName evidence="7">16S rRNA (Cytidine(1402)-2'-O)-methyltransferase</fullName>
        <ecNumber evidence="7">2.1.1.198</ecNumber>
    </submittedName>
</protein>
<evidence type="ECO:0000256" key="2">
    <source>
        <dbReference type="ARBA" id="ARBA00022552"/>
    </source>
</evidence>
<dbReference type="AlphaFoldDB" id="A0A3B1CJS2"/>
<keyword evidence="1" id="KW-0963">Cytoplasm</keyword>
<dbReference type="CDD" id="cd19918">
    <property type="entry name" value="RsmI_like"/>
    <property type="match status" value="1"/>
</dbReference>
<dbReference type="PANTHER" id="PTHR46111:SF1">
    <property type="entry name" value="RIBOSOMAL RNA SMALL SUBUNIT METHYLTRANSFERASE I"/>
    <property type="match status" value="1"/>
</dbReference>
<keyword evidence="3 7" id="KW-0489">Methyltransferase</keyword>
<dbReference type="GO" id="GO:0008168">
    <property type="term" value="F:methyltransferase activity"/>
    <property type="evidence" value="ECO:0007669"/>
    <property type="project" value="UniProtKB-KW"/>
</dbReference>
<dbReference type="InterPro" id="IPR000878">
    <property type="entry name" value="4pyrrol_Mease"/>
</dbReference>
<evidence type="ECO:0000256" key="5">
    <source>
        <dbReference type="ARBA" id="ARBA00022691"/>
    </source>
</evidence>
<dbReference type="GO" id="GO:0032259">
    <property type="term" value="P:methylation"/>
    <property type="evidence" value="ECO:0007669"/>
    <property type="project" value="UniProtKB-KW"/>
</dbReference>
<name>A0A3B1CJS2_9ZZZZ</name>
<dbReference type="GO" id="GO:0006364">
    <property type="term" value="P:rRNA processing"/>
    <property type="evidence" value="ECO:0007669"/>
    <property type="project" value="UniProtKB-KW"/>
</dbReference>
<keyword evidence="4 7" id="KW-0808">Transferase</keyword>
<proteinExistence type="inferred from homology"/>
<dbReference type="InterPro" id="IPR014777">
    <property type="entry name" value="4pyrrole_Mease_sub1"/>
</dbReference>
<dbReference type="Gene3D" id="3.40.1010.10">
    <property type="entry name" value="Cobalt-precorrin-4 Transmethylase, Domain 1"/>
    <property type="match status" value="1"/>
</dbReference>
<dbReference type="PIRSF" id="PIRSF005917">
    <property type="entry name" value="MTase_YraL"/>
    <property type="match status" value="1"/>
</dbReference>
<gene>
    <name evidence="7" type="ORF">MNBD_IGNAVI01-544</name>
</gene>
<evidence type="ECO:0000256" key="1">
    <source>
        <dbReference type="ARBA" id="ARBA00022490"/>
    </source>
</evidence>
<dbReference type="HAMAP" id="MF_01877">
    <property type="entry name" value="16SrRNA_methyltr_I"/>
    <property type="match status" value="1"/>
</dbReference>
<evidence type="ECO:0000256" key="4">
    <source>
        <dbReference type="ARBA" id="ARBA00022679"/>
    </source>
</evidence>
<dbReference type="EC" id="2.1.1.198" evidence="7"/>
<dbReference type="SUPFAM" id="SSF53790">
    <property type="entry name" value="Tetrapyrrole methylase"/>
    <property type="match status" value="1"/>
</dbReference>
<keyword evidence="5" id="KW-0949">S-adenosyl-L-methionine</keyword>
<dbReference type="EMBL" id="UOGD01000128">
    <property type="protein sequence ID" value="VAX19095.1"/>
    <property type="molecule type" value="Genomic_DNA"/>
</dbReference>
<organism evidence="7">
    <name type="scientific">hydrothermal vent metagenome</name>
    <dbReference type="NCBI Taxonomy" id="652676"/>
    <lineage>
        <taxon>unclassified sequences</taxon>
        <taxon>metagenomes</taxon>
        <taxon>ecological metagenomes</taxon>
    </lineage>
</organism>
<evidence type="ECO:0000256" key="3">
    <source>
        <dbReference type="ARBA" id="ARBA00022603"/>
    </source>
</evidence>
<sequence length="230" mass="26048">MKNKLYIVSTPIGNYEDITLRALKILKSVDFIICEEYKPARRLLSQYEIDKELFALNEHNEKNAASEIISEILNGKTVALISDAGTPLFSDPGSFLVDQCISRKIDIIPVPGANSLLAALVGSGYNPDKFYYYGWLSPKKNIRQNQLQKLKAVNELVVIMETPYRLITLLQDVVKVFGKNQSVVVAFKLTQNGEKYYRGKAANILSKLLDKKEKGEFVLLIDNRRKKSFI</sequence>
<dbReference type="NCBIfam" id="TIGR00096">
    <property type="entry name" value="16S rRNA (cytidine(1402)-2'-O)-methyltransferase"/>
    <property type="match status" value="1"/>
</dbReference>
<dbReference type="FunFam" id="3.40.1010.10:FF:000007">
    <property type="entry name" value="Ribosomal RNA small subunit methyltransferase I"/>
    <property type="match status" value="1"/>
</dbReference>
<dbReference type="PANTHER" id="PTHR46111">
    <property type="entry name" value="RIBOSOMAL RNA SMALL SUBUNIT METHYLTRANSFERASE I"/>
    <property type="match status" value="1"/>
</dbReference>
<evidence type="ECO:0000259" key="6">
    <source>
        <dbReference type="Pfam" id="PF00590"/>
    </source>
</evidence>
<dbReference type="Pfam" id="PF00590">
    <property type="entry name" value="TP_methylase"/>
    <property type="match status" value="1"/>
</dbReference>
<feature type="domain" description="Tetrapyrrole methylase" evidence="6">
    <location>
        <begin position="4"/>
        <end position="203"/>
    </location>
</feature>